<organism evidence="2 3">
    <name type="scientific">Alsobacter soli</name>
    <dbReference type="NCBI Taxonomy" id="2109933"/>
    <lineage>
        <taxon>Bacteria</taxon>
        <taxon>Pseudomonadati</taxon>
        <taxon>Pseudomonadota</taxon>
        <taxon>Alphaproteobacteria</taxon>
        <taxon>Hyphomicrobiales</taxon>
        <taxon>Alsobacteraceae</taxon>
        <taxon>Alsobacter</taxon>
    </lineage>
</organism>
<dbReference type="SMART" id="SM00327">
    <property type="entry name" value="VWA"/>
    <property type="match status" value="1"/>
</dbReference>
<dbReference type="Pfam" id="PF13400">
    <property type="entry name" value="Tad"/>
    <property type="match status" value="1"/>
</dbReference>
<dbReference type="Gene3D" id="3.40.50.410">
    <property type="entry name" value="von Willebrand factor, type A domain"/>
    <property type="match status" value="2"/>
</dbReference>
<keyword evidence="3" id="KW-1185">Reference proteome</keyword>
<name>A0A2T1HW87_9HYPH</name>
<dbReference type="EMBL" id="PVZS01000005">
    <property type="protein sequence ID" value="PSC05931.1"/>
    <property type="molecule type" value="Genomic_DNA"/>
</dbReference>
<dbReference type="Pfam" id="PF00092">
    <property type="entry name" value="VWA"/>
    <property type="match status" value="1"/>
</dbReference>
<dbReference type="InterPro" id="IPR036465">
    <property type="entry name" value="vWFA_dom_sf"/>
</dbReference>
<dbReference type="RefSeq" id="WP_106335770.1">
    <property type="nucleotide sequence ID" value="NZ_PVZS01000005.1"/>
</dbReference>
<dbReference type="InterPro" id="IPR028087">
    <property type="entry name" value="Tad_N"/>
</dbReference>
<feature type="domain" description="VWFA" evidence="1">
    <location>
        <begin position="149"/>
        <end position="397"/>
    </location>
</feature>
<dbReference type="AlphaFoldDB" id="A0A2T1HW87"/>
<protein>
    <recommendedName>
        <fullName evidence="1">VWFA domain-containing protein</fullName>
    </recommendedName>
</protein>
<gene>
    <name evidence="2" type="ORF">SLNSH_06015</name>
</gene>
<reference evidence="3" key="1">
    <citation type="submission" date="2018-03" db="EMBL/GenBank/DDBJ databases">
        <authorList>
            <person name="Sun L."/>
            <person name="Liu H."/>
            <person name="Chen W."/>
            <person name="Huang K."/>
            <person name="Liu W."/>
            <person name="Gao X."/>
        </authorList>
    </citation>
    <scope>NUCLEOTIDE SEQUENCE [LARGE SCALE GENOMIC DNA]</scope>
    <source>
        <strain evidence="3">SH9</strain>
    </source>
</reference>
<dbReference type="Proteomes" id="UP000239772">
    <property type="component" value="Unassembled WGS sequence"/>
</dbReference>
<accession>A0A2T1HW87</accession>
<evidence type="ECO:0000313" key="3">
    <source>
        <dbReference type="Proteomes" id="UP000239772"/>
    </source>
</evidence>
<evidence type="ECO:0000259" key="1">
    <source>
        <dbReference type="PROSITE" id="PS50234"/>
    </source>
</evidence>
<proteinExistence type="predicted"/>
<evidence type="ECO:0000313" key="2">
    <source>
        <dbReference type="EMBL" id="PSC05931.1"/>
    </source>
</evidence>
<dbReference type="SUPFAM" id="SSF53300">
    <property type="entry name" value="vWA-like"/>
    <property type="match status" value="1"/>
</dbReference>
<dbReference type="InterPro" id="IPR002035">
    <property type="entry name" value="VWF_A"/>
</dbReference>
<comment type="caution">
    <text evidence="2">The sequence shown here is derived from an EMBL/GenBank/DDBJ whole genome shotgun (WGS) entry which is preliminary data.</text>
</comment>
<dbReference type="OrthoDB" id="7522752at2"/>
<sequence length="408" mass="43208">MSILKRFASETRGAVAPIFAVATLPMLLAVGSAVDYDRATAMRARIQAAADATALAMARQAGDLSDADLQTKGASYFEGALAAAWTDAGANRVSQGFVRTALAITKTADKKVVVDVRGAYPTTFMRMAGKAQMDIAASGQAAWGVRKIEVALVLDNTGSMASSNKITELKKAAKNLVTTLEGVAKEPDQVKIALVPFNTQVHVDTAWKNETWLDFSTFGVNKSAWDGCIADRNSGYDTNDNPLAKYPAVKSCQWGTALALVKPLSTDFAAMRTAIDSMNAVGNTNITIGLAWGLAALSPGAPLTGGAAFGSADVEKFMILLTDGDNTQNRFGDTVYQMDQRTKTACDEVKKSSNGITLYTVRVINGNATLLKSCASDSSKYFDVTSASQLDGVFKKIASDITSIRLTM</sequence>
<dbReference type="PROSITE" id="PS50234">
    <property type="entry name" value="VWFA"/>
    <property type="match status" value="1"/>
</dbReference>